<dbReference type="OrthoDB" id="9803035at2"/>
<dbReference type="Pfam" id="PF01553">
    <property type="entry name" value="Acyltransferase"/>
    <property type="match status" value="1"/>
</dbReference>
<dbReference type="AlphaFoldDB" id="A0A143HA83"/>
<dbReference type="InterPro" id="IPR002123">
    <property type="entry name" value="Plipid/glycerol_acylTrfase"/>
</dbReference>
<accession>A0A143HA83</accession>
<evidence type="ECO:0000313" key="4">
    <source>
        <dbReference type="Proteomes" id="UP000076021"/>
    </source>
</evidence>
<evidence type="ECO:0000256" key="2">
    <source>
        <dbReference type="ARBA" id="ARBA00023315"/>
    </source>
</evidence>
<dbReference type="KEGG" id="rst:ATY39_03725"/>
<sequence length="197" mass="21972">MDFYQFAKTVVFNVLKPIYRMEVIGKENFPAEGGILLCSNHIDNLDPPMVGICSPRPVNFMAKEELFKVPILKSILPKVHAFPVKRGLSDRQALRVAIDTLKDGQVVGLFPEGTRNKSGKLGKGFSGAGFFALRGNANVVPCAIIGPYKPFRKVKVVFGKPIDMEPYRETKAKAEEVTQVIMDHIQLLLNEHHPENK</sequence>
<dbReference type="PANTHER" id="PTHR10434">
    <property type="entry name" value="1-ACYL-SN-GLYCEROL-3-PHOSPHATE ACYLTRANSFERASE"/>
    <property type="match status" value="1"/>
</dbReference>
<keyword evidence="2 3" id="KW-0012">Acyltransferase</keyword>
<dbReference type="SMART" id="SM00563">
    <property type="entry name" value="PlsC"/>
    <property type="match status" value="1"/>
</dbReference>
<dbReference type="STRING" id="241244.ATY39_03725"/>
<organism evidence="3 4">
    <name type="scientific">Rummeliibacillus stabekisii</name>
    <dbReference type="NCBI Taxonomy" id="241244"/>
    <lineage>
        <taxon>Bacteria</taxon>
        <taxon>Bacillati</taxon>
        <taxon>Bacillota</taxon>
        <taxon>Bacilli</taxon>
        <taxon>Bacillales</taxon>
        <taxon>Caryophanaceae</taxon>
        <taxon>Rummeliibacillus</taxon>
    </lineage>
</organism>
<protein>
    <submittedName>
        <fullName evidence="3">Acyl-phosphate glycerol 3-phosphate acyltransferase</fullName>
    </submittedName>
</protein>
<dbReference type="GO" id="GO:0006654">
    <property type="term" value="P:phosphatidic acid biosynthetic process"/>
    <property type="evidence" value="ECO:0007669"/>
    <property type="project" value="TreeGrafter"/>
</dbReference>
<evidence type="ECO:0000256" key="1">
    <source>
        <dbReference type="ARBA" id="ARBA00022679"/>
    </source>
</evidence>
<dbReference type="EMBL" id="CP014806">
    <property type="protein sequence ID" value="AMW98628.1"/>
    <property type="molecule type" value="Genomic_DNA"/>
</dbReference>
<dbReference type="SUPFAM" id="SSF69593">
    <property type="entry name" value="Glycerol-3-phosphate (1)-acyltransferase"/>
    <property type="match status" value="1"/>
</dbReference>
<dbReference type="PANTHER" id="PTHR10434:SF11">
    <property type="entry name" value="1-ACYL-SN-GLYCEROL-3-PHOSPHATE ACYLTRANSFERASE"/>
    <property type="match status" value="1"/>
</dbReference>
<evidence type="ECO:0000313" key="3">
    <source>
        <dbReference type="EMBL" id="AMW98628.1"/>
    </source>
</evidence>
<dbReference type="RefSeq" id="WP_066786023.1">
    <property type="nucleotide sequence ID" value="NZ_BJVD01000001.1"/>
</dbReference>
<dbReference type="CDD" id="cd07989">
    <property type="entry name" value="LPLAT_AGPAT-like"/>
    <property type="match status" value="1"/>
</dbReference>
<dbReference type="Proteomes" id="UP000076021">
    <property type="component" value="Chromosome"/>
</dbReference>
<dbReference type="GO" id="GO:0003841">
    <property type="term" value="F:1-acylglycerol-3-phosphate O-acyltransferase activity"/>
    <property type="evidence" value="ECO:0007669"/>
    <property type="project" value="TreeGrafter"/>
</dbReference>
<keyword evidence="1 3" id="KW-0808">Transferase</keyword>
<name>A0A143HA83_9BACL</name>
<reference evidence="4" key="2">
    <citation type="submission" date="2016-03" db="EMBL/GenBank/DDBJ databases">
        <authorList>
            <person name="Ploux O."/>
        </authorList>
    </citation>
    <scope>NUCLEOTIDE SEQUENCE [LARGE SCALE GENOMIC DNA]</scope>
    <source>
        <strain evidence="4">PP9</strain>
    </source>
</reference>
<keyword evidence="4" id="KW-1185">Reference proteome</keyword>
<reference evidence="3 4" key="1">
    <citation type="journal article" date="2016" name="Genome Announc.">
        <title>Whole-Genome Sequence of Rummeliibacillus stabekisii Strain PP9 Isolated from Antarctic Soil.</title>
        <authorList>
            <person name="da Mota F.F."/>
            <person name="Vollu R.E."/>
            <person name="Jurelevicius D."/>
            <person name="Seldin L."/>
        </authorList>
    </citation>
    <scope>NUCLEOTIDE SEQUENCE [LARGE SCALE GENOMIC DNA]</scope>
    <source>
        <strain evidence="3 4">PP9</strain>
    </source>
</reference>
<proteinExistence type="predicted"/>
<gene>
    <name evidence="3" type="ORF">ATY39_03725</name>
</gene>